<dbReference type="RefSeq" id="WP_148772713.1">
    <property type="nucleotide sequence ID" value="NZ_VSSS01000023.1"/>
</dbReference>
<proteinExistence type="predicted"/>
<dbReference type="Proteomes" id="UP000324758">
    <property type="component" value="Unassembled WGS sequence"/>
</dbReference>
<accession>A0A5D3KK76</accession>
<name>A0A5D3KK76_9BRAD</name>
<evidence type="ECO:0000313" key="2">
    <source>
        <dbReference type="Proteomes" id="UP000324758"/>
    </source>
</evidence>
<keyword evidence="2" id="KW-1185">Reference proteome</keyword>
<reference evidence="1 2" key="1">
    <citation type="submission" date="2019-08" db="EMBL/GenBank/DDBJ databases">
        <title>Bradyrhizobium hipponensis sp. nov., a rhizobium isolated from a Lupinus angustifolius root nodule in Tunisia.</title>
        <authorList>
            <person name="Off K."/>
            <person name="Rejili M."/>
            <person name="Mars M."/>
            <person name="Brachmann A."/>
            <person name="Marin M."/>
        </authorList>
    </citation>
    <scope>NUCLEOTIDE SEQUENCE [LARGE SCALE GENOMIC DNA]</scope>
    <source>
        <strain evidence="1 2">CTAW71</strain>
    </source>
</reference>
<comment type="caution">
    <text evidence="1">The sequence shown here is derived from an EMBL/GenBank/DDBJ whole genome shotgun (WGS) entry which is preliminary data.</text>
</comment>
<sequence>MEDIRELPERAREELEEFLRATNVEESKALKFLGWRGPRHAGK</sequence>
<dbReference type="EMBL" id="VSSS01000023">
    <property type="protein sequence ID" value="TYL95961.1"/>
    <property type="molecule type" value="Genomic_DNA"/>
</dbReference>
<organism evidence="1 2">
    <name type="scientific">Bradyrhizobium rifense</name>
    <dbReference type="NCBI Taxonomy" id="515499"/>
    <lineage>
        <taxon>Bacteria</taxon>
        <taxon>Pseudomonadati</taxon>
        <taxon>Pseudomonadota</taxon>
        <taxon>Alphaproteobacteria</taxon>
        <taxon>Hyphomicrobiales</taxon>
        <taxon>Nitrobacteraceae</taxon>
        <taxon>Bradyrhizobium</taxon>
    </lineage>
</organism>
<gene>
    <name evidence="1" type="ORF">FXB40_13700</name>
</gene>
<evidence type="ECO:0000313" key="1">
    <source>
        <dbReference type="EMBL" id="TYL95961.1"/>
    </source>
</evidence>
<dbReference type="AlphaFoldDB" id="A0A5D3KK76"/>
<protein>
    <submittedName>
        <fullName evidence="1">Inorganic diphosphatase</fullName>
    </submittedName>
</protein>